<dbReference type="AlphaFoldDB" id="A0A261W186"/>
<keyword evidence="2" id="KW-0813">Transport</keyword>
<reference evidence="10" key="1">
    <citation type="submission" date="2017-05" db="EMBL/GenBank/DDBJ databases">
        <title>Complete and WGS of Bordetella genogroups.</title>
        <authorList>
            <person name="Spilker T."/>
            <person name="Lipuma J."/>
        </authorList>
    </citation>
    <scope>NUCLEOTIDE SEQUENCE [LARGE SCALE GENOMIC DNA]</scope>
    <source>
        <strain evidence="10">AU8256</strain>
    </source>
</reference>
<dbReference type="InterPro" id="IPR011701">
    <property type="entry name" value="MFS"/>
</dbReference>
<feature type="transmembrane region" description="Helical" evidence="7">
    <location>
        <begin position="277"/>
        <end position="300"/>
    </location>
</feature>
<keyword evidence="5 7" id="KW-1133">Transmembrane helix</keyword>
<evidence type="ECO:0000256" key="1">
    <source>
        <dbReference type="ARBA" id="ARBA00004651"/>
    </source>
</evidence>
<feature type="transmembrane region" description="Helical" evidence="7">
    <location>
        <begin position="146"/>
        <end position="165"/>
    </location>
</feature>
<dbReference type="Gene3D" id="1.20.1720.10">
    <property type="entry name" value="Multidrug resistance protein D"/>
    <property type="match status" value="1"/>
</dbReference>
<feature type="transmembrane region" description="Helical" evidence="7">
    <location>
        <begin position="210"/>
        <end position="231"/>
    </location>
</feature>
<dbReference type="GO" id="GO:0005886">
    <property type="term" value="C:plasma membrane"/>
    <property type="evidence" value="ECO:0007669"/>
    <property type="project" value="UniProtKB-SubCell"/>
</dbReference>
<keyword evidence="4 7" id="KW-0812">Transmembrane</keyword>
<evidence type="ECO:0000256" key="4">
    <source>
        <dbReference type="ARBA" id="ARBA00022692"/>
    </source>
</evidence>
<dbReference type="RefSeq" id="WP_094806445.1">
    <property type="nucleotide sequence ID" value="NZ_NEVT01000003.1"/>
</dbReference>
<feature type="transmembrane region" description="Helical" evidence="7">
    <location>
        <begin position="365"/>
        <end position="392"/>
    </location>
</feature>
<dbReference type="InterPro" id="IPR036259">
    <property type="entry name" value="MFS_trans_sf"/>
</dbReference>
<evidence type="ECO:0000256" key="2">
    <source>
        <dbReference type="ARBA" id="ARBA00022448"/>
    </source>
</evidence>
<protein>
    <submittedName>
        <fullName evidence="9">MFS transporter</fullName>
    </submittedName>
</protein>
<evidence type="ECO:0000256" key="7">
    <source>
        <dbReference type="SAM" id="Phobius"/>
    </source>
</evidence>
<dbReference type="PROSITE" id="PS50850">
    <property type="entry name" value="MFS"/>
    <property type="match status" value="1"/>
</dbReference>
<feature type="transmembrane region" description="Helical" evidence="7">
    <location>
        <begin position="84"/>
        <end position="105"/>
    </location>
</feature>
<comment type="subcellular location">
    <subcellularLocation>
        <location evidence="1">Cell membrane</location>
        <topology evidence="1">Multi-pass membrane protein</topology>
    </subcellularLocation>
</comment>
<dbReference type="Gene3D" id="1.20.1250.20">
    <property type="entry name" value="MFS general substrate transporter like domains"/>
    <property type="match status" value="1"/>
</dbReference>
<feature type="transmembrane region" description="Helical" evidence="7">
    <location>
        <begin position="20"/>
        <end position="41"/>
    </location>
</feature>
<proteinExistence type="predicted"/>
<keyword evidence="6 7" id="KW-0472">Membrane</keyword>
<feature type="transmembrane region" description="Helical" evidence="7">
    <location>
        <begin position="413"/>
        <end position="430"/>
    </location>
</feature>
<feature type="transmembrane region" description="Helical" evidence="7">
    <location>
        <begin position="171"/>
        <end position="189"/>
    </location>
</feature>
<dbReference type="PANTHER" id="PTHR42718">
    <property type="entry name" value="MAJOR FACILITATOR SUPERFAMILY MULTIDRUG TRANSPORTER MFSC"/>
    <property type="match status" value="1"/>
</dbReference>
<evidence type="ECO:0000256" key="6">
    <source>
        <dbReference type="ARBA" id="ARBA00023136"/>
    </source>
</evidence>
<gene>
    <name evidence="9" type="ORF">CAL24_08900</name>
</gene>
<dbReference type="Pfam" id="PF07690">
    <property type="entry name" value="MFS_1"/>
    <property type="match status" value="1"/>
</dbReference>
<comment type="caution">
    <text evidence="9">The sequence shown here is derived from an EMBL/GenBank/DDBJ whole genome shotgun (WGS) entry which is preliminary data.</text>
</comment>
<organism evidence="9 10">
    <name type="scientific">Bordetella genomosp. 2</name>
    <dbReference type="NCBI Taxonomy" id="1983456"/>
    <lineage>
        <taxon>Bacteria</taxon>
        <taxon>Pseudomonadati</taxon>
        <taxon>Pseudomonadota</taxon>
        <taxon>Betaproteobacteria</taxon>
        <taxon>Burkholderiales</taxon>
        <taxon>Alcaligenaceae</taxon>
        <taxon>Bordetella</taxon>
    </lineage>
</organism>
<feature type="transmembrane region" description="Helical" evidence="7">
    <location>
        <begin position="306"/>
        <end position="324"/>
    </location>
</feature>
<feature type="transmembrane region" description="Helical" evidence="7">
    <location>
        <begin position="336"/>
        <end position="359"/>
    </location>
</feature>
<keyword evidence="10" id="KW-1185">Reference proteome</keyword>
<feature type="transmembrane region" description="Helical" evidence="7">
    <location>
        <begin position="237"/>
        <end position="256"/>
    </location>
</feature>
<dbReference type="SUPFAM" id="SSF103473">
    <property type="entry name" value="MFS general substrate transporter"/>
    <property type="match status" value="1"/>
</dbReference>
<sequence length="474" mass="47454">MPPSSAPAVPPPVAGRGAFILLAVAQATLIFTIALIMVPLPRIAREFALGSAGVLTLQVAYGLPFSGLLLFGGRLADRFGGRRMFRAGLGLLGVASAGAALAPGFETLAAMRVAQGAGGALAAPAALALLRALFPAPAGFARAMAVWGGVSVLGAVAGFVSSGVLTHWLSWRWMFLIPIAVALLGTFALPRLLPADVAGAPAQRPGLDPLGAASAALGIALTSFGLIASIAQGWHTPATYVPLAAGMLALAAFARFERRQRDPLLPPGFLRDPCRAAGLFGVFLAAAASVLVEFVLLLYLQQALGWTPLATALAFLPFAVVLLIANHLAPACIARLGAAGGASAGFVVAAAGLALLAGIGAGTTYWGGLLPGMLLLAIGISLVFCGGAVLAMTHAAPHQAGLAGGVMNTAMELGPTVGLALLMAIAALPADSVAGYAWAFGSAAAIFLSAAAATARLARRAADGRHACHSFHAS</sequence>
<evidence type="ECO:0000313" key="10">
    <source>
        <dbReference type="Proteomes" id="UP000215633"/>
    </source>
</evidence>
<dbReference type="Proteomes" id="UP000215633">
    <property type="component" value="Unassembled WGS sequence"/>
</dbReference>
<evidence type="ECO:0000256" key="3">
    <source>
        <dbReference type="ARBA" id="ARBA00022475"/>
    </source>
</evidence>
<accession>A0A261W186</accession>
<dbReference type="PANTHER" id="PTHR42718:SF46">
    <property type="entry name" value="BLR6921 PROTEIN"/>
    <property type="match status" value="1"/>
</dbReference>
<dbReference type="EMBL" id="NEVT01000003">
    <property type="protein sequence ID" value="OZI80009.1"/>
    <property type="molecule type" value="Genomic_DNA"/>
</dbReference>
<feature type="domain" description="Major facilitator superfamily (MFS) profile" evidence="8">
    <location>
        <begin position="18"/>
        <end position="462"/>
    </location>
</feature>
<dbReference type="InterPro" id="IPR020846">
    <property type="entry name" value="MFS_dom"/>
</dbReference>
<evidence type="ECO:0000256" key="5">
    <source>
        <dbReference type="ARBA" id="ARBA00022989"/>
    </source>
</evidence>
<feature type="transmembrane region" description="Helical" evidence="7">
    <location>
        <begin position="47"/>
        <end position="72"/>
    </location>
</feature>
<feature type="transmembrane region" description="Helical" evidence="7">
    <location>
        <begin position="117"/>
        <end position="134"/>
    </location>
</feature>
<dbReference type="GO" id="GO:0022857">
    <property type="term" value="F:transmembrane transporter activity"/>
    <property type="evidence" value="ECO:0007669"/>
    <property type="project" value="InterPro"/>
</dbReference>
<evidence type="ECO:0000259" key="8">
    <source>
        <dbReference type="PROSITE" id="PS50850"/>
    </source>
</evidence>
<feature type="transmembrane region" description="Helical" evidence="7">
    <location>
        <begin position="436"/>
        <end position="455"/>
    </location>
</feature>
<evidence type="ECO:0000313" key="9">
    <source>
        <dbReference type="EMBL" id="OZI80009.1"/>
    </source>
</evidence>
<name>A0A261W186_9BORD</name>
<keyword evidence="3" id="KW-1003">Cell membrane</keyword>